<name>A0A4Q1L253_9CELL</name>
<gene>
    <name evidence="3" type="ORF">EQW73_01370</name>
    <name evidence="4" type="ORF">EQW78_04385</name>
</gene>
<dbReference type="GO" id="GO:0005525">
    <property type="term" value="F:GTP binding"/>
    <property type="evidence" value="ECO:0007669"/>
    <property type="project" value="InterPro"/>
</dbReference>
<dbReference type="RefSeq" id="WP_030150924.1">
    <property type="nucleotide sequence ID" value="NZ_JOFV01000005.1"/>
</dbReference>
<evidence type="ECO:0000313" key="6">
    <source>
        <dbReference type="Proteomes" id="UP000290517"/>
    </source>
</evidence>
<dbReference type="SUPFAM" id="SSF52540">
    <property type="entry name" value="P-loop containing nucleoside triphosphate hydrolases"/>
    <property type="match status" value="1"/>
</dbReference>
<dbReference type="AlphaFoldDB" id="A0A4Q1L253"/>
<protein>
    <submittedName>
        <fullName evidence="4">GTP-binding protein HSR1</fullName>
    </submittedName>
</protein>
<dbReference type="STRING" id="1713.GCA_000718325_01386"/>
<dbReference type="GO" id="GO:0019843">
    <property type="term" value="F:rRNA binding"/>
    <property type="evidence" value="ECO:0007669"/>
    <property type="project" value="TreeGrafter"/>
</dbReference>
<dbReference type="InterPro" id="IPR027417">
    <property type="entry name" value="P-loop_NTPase"/>
</dbReference>
<feature type="domain" description="G" evidence="2">
    <location>
        <begin position="52"/>
        <end position="185"/>
    </location>
</feature>
<dbReference type="Proteomes" id="UP000289805">
    <property type="component" value="Unassembled WGS sequence"/>
</dbReference>
<dbReference type="InterPro" id="IPR005662">
    <property type="entry name" value="GTPase_Era-like"/>
</dbReference>
<dbReference type="PANTHER" id="PTHR42698:SF1">
    <property type="entry name" value="GTPASE ERA, MITOCHONDRIAL"/>
    <property type="match status" value="1"/>
</dbReference>
<evidence type="ECO:0000259" key="2">
    <source>
        <dbReference type="Pfam" id="PF01926"/>
    </source>
</evidence>
<dbReference type="OrthoDB" id="974105at2"/>
<dbReference type="Proteomes" id="UP000290517">
    <property type="component" value="Unassembled WGS sequence"/>
</dbReference>
<dbReference type="PANTHER" id="PTHR42698">
    <property type="entry name" value="GTPASE ERA"/>
    <property type="match status" value="1"/>
</dbReference>
<evidence type="ECO:0000256" key="1">
    <source>
        <dbReference type="SAM" id="Phobius"/>
    </source>
</evidence>
<evidence type="ECO:0000313" key="5">
    <source>
        <dbReference type="Proteomes" id="UP000289805"/>
    </source>
</evidence>
<feature type="transmembrane region" description="Helical" evidence="1">
    <location>
        <begin position="415"/>
        <end position="440"/>
    </location>
</feature>
<dbReference type="GO" id="GO:0005829">
    <property type="term" value="C:cytosol"/>
    <property type="evidence" value="ECO:0007669"/>
    <property type="project" value="TreeGrafter"/>
</dbReference>
<keyword evidence="1" id="KW-0812">Transmembrane</keyword>
<keyword evidence="6" id="KW-1185">Reference proteome</keyword>
<keyword evidence="1" id="KW-1133">Transmembrane helix</keyword>
<feature type="transmembrane region" description="Helical" evidence="1">
    <location>
        <begin position="460"/>
        <end position="482"/>
    </location>
</feature>
<dbReference type="Gene3D" id="3.40.50.300">
    <property type="entry name" value="P-loop containing nucleotide triphosphate hydrolases"/>
    <property type="match status" value="1"/>
</dbReference>
<accession>A0A4Q1L253</accession>
<reference evidence="5 6" key="1">
    <citation type="submission" date="2019-01" db="EMBL/GenBank/DDBJ databases">
        <title>Oerskovia turbata Genome sequencing and assembly.</title>
        <authorList>
            <person name="Dou T."/>
        </authorList>
    </citation>
    <scope>NUCLEOTIDE SEQUENCE [LARGE SCALE GENOMIC DNA]</scope>
    <source>
        <strain evidence="4 5">JCM12123</strain>
        <strain evidence="3 6">JCM3160</strain>
    </source>
</reference>
<evidence type="ECO:0000313" key="4">
    <source>
        <dbReference type="EMBL" id="RXR36009.1"/>
    </source>
</evidence>
<proteinExistence type="predicted"/>
<dbReference type="Pfam" id="PF01926">
    <property type="entry name" value="MMR_HSR1"/>
    <property type="match status" value="1"/>
</dbReference>
<dbReference type="GO" id="GO:0000028">
    <property type="term" value="P:ribosomal small subunit assembly"/>
    <property type="evidence" value="ECO:0007669"/>
    <property type="project" value="TreeGrafter"/>
</dbReference>
<comment type="caution">
    <text evidence="4">The sequence shown here is derived from an EMBL/GenBank/DDBJ whole genome shotgun (WGS) entry which is preliminary data.</text>
</comment>
<sequence>MARLDLTARTAALETAVSAGTARLPDDLLDDARAVLAHTATRTALSAEHTVVALAGSTGSGKSSLFNAIARAPLARPGITRPTTGRPMAVVWGPGADPLLSWLEVGDRHHAADRTGVATDGLVLLDLPDHDSVVTEHRAIAERLVERVDLLVWVVDPQKYADAALHERYLRPLAGHGDVVVVVLNQIDRLTPEEATACLADLRRLVAEDGLSSARVLGVSATTGQGVDELDALLGQAAARREAAVARMVADVRGVARRIADACGDKVPERSQDAARSRLVDALEAAAGVPTVVDAVRGSANRRARAATGWPPTRWIGRLRVDPLRRLGLTRGTDRPDLARTSVPRASPTVAARAQVAVREYVSTMTAGAPQDWALAARERVTDRTGGLADELDQAVAGTELEAARRPRWWGVVSLLQWVVLGALVVGLVWLGVLAVLAYLQLPAPETPAWRGFPWPTLLVVGGAAVGVVLALASRVAGALGARRRAARARRRLRESIGKVAGRLVWLPVAEELSALTTCRVAAQVAAT</sequence>
<dbReference type="EMBL" id="SDJQ01000006">
    <property type="protein sequence ID" value="RXR36009.1"/>
    <property type="molecule type" value="Genomic_DNA"/>
</dbReference>
<evidence type="ECO:0000313" key="3">
    <source>
        <dbReference type="EMBL" id="RXR27982.1"/>
    </source>
</evidence>
<organism evidence="4 5">
    <name type="scientific">Oerskovia turbata</name>
    <dbReference type="NCBI Taxonomy" id="1713"/>
    <lineage>
        <taxon>Bacteria</taxon>
        <taxon>Bacillati</taxon>
        <taxon>Actinomycetota</taxon>
        <taxon>Actinomycetes</taxon>
        <taxon>Micrococcales</taxon>
        <taxon>Cellulomonadaceae</taxon>
        <taxon>Oerskovia</taxon>
    </lineage>
</organism>
<dbReference type="GO" id="GO:0043024">
    <property type="term" value="F:ribosomal small subunit binding"/>
    <property type="evidence" value="ECO:0007669"/>
    <property type="project" value="TreeGrafter"/>
</dbReference>
<keyword evidence="1" id="KW-0472">Membrane</keyword>
<dbReference type="EMBL" id="SDJR01000001">
    <property type="protein sequence ID" value="RXR27982.1"/>
    <property type="molecule type" value="Genomic_DNA"/>
</dbReference>
<dbReference type="InterPro" id="IPR006073">
    <property type="entry name" value="GTP-bd"/>
</dbReference>